<protein>
    <submittedName>
        <fullName evidence="1">Uncharacterized protein</fullName>
    </submittedName>
</protein>
<accession>A0AA39WJW8</accession>
<organism evidence="1 2">
    <name type="scientific">Immersiella caudata</name>
    <dbReference type="NCBI Taxonomy" id="314043"/>
    <lineage>
        <taxon>Eukaryota</taxon>
        <taxon>Fungi</taxon>
        <taxon>Dikarya</taxon>
        <taxon>Ascomycota</taxon>
        <taxon>Pezizomycotina</taxon>
        <taxon>Sordariomycetes</taxon>
        <taxon>Sordariomycetidae</taxon>
        <taxon>Sordariales</taxon>
        <taxon>Lasiosphaeriaceae</taxon>
        <taxon>Immersiella</taxon>
    </lineage>
</organism>
<comment type="caution">
    <text evidence="1">The sequence shown here is derived from an EMBL/GenBank/DDBJ whole genome shotgun (WGS) entry which is preliminary data.</text>
</comment>
<dbReference type="EMBL" id="JAULSU010000005">
    <property type="protein sequence ID" value="KAK0616765.1"/>
    <property type="molecule type" value="Genomic_DNA"/>
</dbReference>
<name>A0AA39WJW8_9PEZI</name>
<evidence type="ECO:0000313" key="1">
    <source>
        <dbReference type="EMBL" id="KAK0616765.1"/>
    </source>
</evidence>
<gene>
    <name evidence="1" type="ORF">B0T14DRAFT_604976</name>
</gene>
<keyword evidence="2" id="KW-1185">Reference proteome</keyword>
<dbReference type="Proteomes" id="UP001175000">
    <property type="component" value="Unassembled WGS sequence"/>
</dbReference>
<sequence>MARKHDVLKFYATRRGRSVFNQPVTKVEERFKQERNEIERQITLACGRSIRKVRGQLALIVNNILEVADEEVAEDASQPIVHERGTTTRSVRLKLQEGIPSLLAELEKSWNKPAVSLEEFQDVDIPDTFIIAGARGPNGDRSDVKAEGFEGSDMEGIVKIEESNSEPEVEVKVKGDRDIKDEKGWTF</sequence>
<reference evidence="1" key="1">
    <citation type="submission" date="2023-06" db="EMBL/GenBank/DDBJ databases">
        <title>Genome-scale phylogeny and comparative genomics of the fungal order Sordariales.</title>
        <authorList>
            <consortium name="Lawrence Berkeley National Laboratory"/>
            <person name="Hensen N."/>
            <person name="Bonometti L."/>
            <person name="Westerberg I."/>
            <person name="Brannstrom I.O."/>
            <person name="Guillou S."/>
            <person name="Cros-Aarteil S."/>
            <person name="Calhoun S."/>
            <person name="Haridas S."/>
            <person name="Kuo A."/>
            <person name="Mondo S."/>
            <person name="Pangilinan J."/>
            <person name="Riley R."/>
            <person name="Labutti K."/>
            <person name="Andreopoulos B."/>
            <person name="Lipzen A."/>
            <person name="Chen C."/>
            <person name="Yanf M."/>
            <person name="Daum C."/>
            <person name="Ng V."/>
            <person name="Clum A."/>
            <person name="Steindorff A."/>
            <person name="Ohm R."/>
            <person name="Martin F."/>
            <person name="Silar P."/>
            <person name="Natvig D."/>
            <person name="Lalanne C."/>
            <person name="Gautier V."/>
            <person name="Ament-Velasquez S.L."/>
            <person name="Kruys A."/>
            <person name="Hutchinson M.I."/>
            <person name="Powell A.J."/>
            <person name="Barry K."/>
            <person name="Miller A.N."/>
            <person name="Grigoriev I.V."/>
            <person name="Debuchy R."/>
            <person name="Gladieux P."/>
            <person name="Thoren M.H."/>
            <person name="Johannesson H."/>
        </authorList>
    </citation>
    <scope>NUCLEOTIDE SEQUENCE</scope>
    <source>
        <strain evidence="1">CBS 606.72</strain>
    </source>
</reference>
<proteinExistence type="predicted"/>
<evidence type="ECO:0000313" key="2">
    <source>
        <dbReference type="Proteomes" id="UP001175000"/>
    </source>
</evidence>
<dbReference type="AlphaFoldDB" id="A0AA39WJW8"/>